<evidence type="ECO:0000256" key="2">
    <source>
        <dbReference type="ARBA" id="ARBA00022679"/>
    </source>
</evidence>
<feature type="binding site" evidence="5">
    <location>
        <begin position="140"/>
        <end position="142"/>
    </location>
    <ligand>
        <name>substrate</name>
    </ligand>
</feature>
<dbReference type="InterPro" id="IPR000544">
    <property type="entry name" value="Octanoyltransferase"/>
</dbReference>
<comment type="miscellaneous">
    <text evidence="5">In the reaction, the free carboxyl group of octanoic acid is attached via an amide linkage to the epsilon-amino group of a specific lysine residue of lipoyl domains of lipoate-dependent enzymes.</text>
</comment>
<comment type="function">
    <text evidence="4 5 6">Catalyzes the transfer of endogenously produced octanoic acid from octanoyl-acyl-carrier-protein onto the lipoyl domains of lipoate-dependent enzymes. Lipoyl-ACP can also act as a substrate although octanoyl-ACP is likely to be the physiological substrate.</text>
</comment>
<name>A0ABW4LEA1_9MICO</name>
<dbReference type="SUPFAM" id="SSF55681">
    <property type="entry name" value="Class II aaRS and biotin synthetases"/>
    <property type="match status" value="1"/>
</dbReference>
<comment type="pathway">
    <text evidence="1 5 6">Protein modification; protein lipoylation via endogenous pathway; protein N(6)-(lipoyl)lysine from octanoyl-[acyl-carrier-protein]: step 1/2.</text>
</comment>
<gene>
    <name evidence="5 8" type="primary">lipB</name>
    <name evidence="8" type="ORF">ACFSBI_09805</name>
</gene>
<evidence type="ECO:0000256" key="4">
    <source>
        <dbReference type="ARBA" id="ARBA00024732"/>
    </source>
</evidence>
<reference evidence="9" key="1">
    <citation type="journal article" date="2019" name="Int. J. Syst. Evol. Microbiol.">
        <title>The Global Catalogue of Microorganisms (GCM) 10K type strain sequencing project: providing services to taxonomists for standard genome sequencing and annotation.</title>
        <authorList>
            <consortium name="The Broad Institute Genomics Platform"/>
            <consortium name="The Broad Institute Genome Sequencing Center for Infectious Disease"/>
            <person name="Wu L."/>
            <person name="Ma J."/>
        </authorList>
    </citation>
    <scope>NUCLEOTIDE SEQUENCE [LARGE SCALE GENOMIC DNA]</scope>
    <source>
        <strain evidence="9">CGMCC 1.12471</strain>
    </source>
</reference>
<evidence type="ECO:0000313" key="8">
    <source>
        <dbReference type="EMBL" id="MFD1721845.1"/>
    </source>
</evidence>
<dbReference type="Gene3D" id="3.30.930.10">
    <property type="entry name" value="Bira Bifunctional Protein, Domain 2"/>
    <property type="match status" value="1"/>
</dbReference>
<dbReference type="Proteomes" id="UP001597347">
    <property type="component" value="Unassembled WGS sequence"/>
</dbReference>
<keyword evidence="2 5" id="KW-0808">Transferase</keyword>
<dbReference type="RefSeq" id="WP_377934438.1">
    <property type="nucleotide sequence ID" value="NZ_JBHUEA010000013.1"/>
</dbReference>
<dbReference type="InterPro" id="IPR020605">
    <property type="entry name" value="Octanoyltransferase_CS"/>
</dbReference>
<organism evidence="8 9">
    <name type="scientific">Amnibacterium endophyticum</name>
    <dbReference type="NCBI Taxonomy" id="2109337"/>
    <lineage>
        <taxon>Bacteria</taxon>
        <taxon>Bacillati</taxon>
        <taxon>Actinomycetota</taxon>
        <taxon>Actinomycetes</taxon>
        <taxon>Micrococcales</taxon>
        <taxon>Microbacteriaceae</taxon>
        <taxon>Amnibacterium</taxon>
    </lineage>
</organism>
<dbReference type="NCBIfam" id="NF010925">
    <property type="entry name" value="PRK14345.1"/>
    <property type="match status" value="1"/>
</dbReference>
<dbReference type="EMBL" id="JBHUEA010000013">
    <property type="protein sequence ID" value="MFD1721845.1"/>
    <property type="molecule type" value="Genomic_DNA"/>
</dbReference>
<feature type="site" description="Lowers pKa of active site Cys" evidence="5">
    <location>
        <position position="137"/>
    </location>
</feature>
<dbReference type="NCBIfam" id="TIGR00214">
    <property type="entry name" value="lipB"/>
    <property type="match status" value="1"/>
</dbReference>
<protein>
    <recommendedName>
        <fullName evidence="5 6">Octanoyltransferase</fullName>
        <ecNumber evidence="5 6">2.3.1.181</ecNumber>
    </recommendedName>
    <alternativeName>
        <fullName evidence="5">Lipoate-protein ligase B</fullName>
    </alternativeName>
    <alternativeName>
        <fullName evidence="5">Lipoyl/octanoyl transferase</fullName>
    </alternativeName>
    <alternativeName>
        <fullName evidence="5">Octanoyl-[acyl-carrier-protein]-protein N-octanoyltransferase</fullName>
    </alternativeName>
</protein>
<dbReference type="PROSITE" id="PS51733">
    <property type="entry name" value="BPL_LPL_CATALYTIC"/>
    <property type="match status" value="1"/>
</dbReference>
<feature type="binding site" evidence="5">
    <location>
        <begin position="153"/>
        <end position="155"/>
    </location>
    <ligand>
        <name>substrate</name>
    </ligand>
</feature>
<evidence type="ECO:0000256" key="5">
    <source>
        <dbReference type="HAMAP-Rule" id="MF_00013"/>
    </source>
</evidence>
<dbReference type="CDD" id="cd16444">
    <property type="entry name" value="LipB"/>
    <property type="match status" value="1"/>
</dbReference>
<dbReference type="InterPro" id="IPR045864">
    <property type="entry name" value="aa-tRNA-synth_II/BPL/LPL"/>
</dbReference>
<keyword evidence="5" id="KW-0963">Cytoplasm</keyword>
<comment type="catalytic activity">
    <reaction evidence="5 6">
        <text>octanoyl-[ACP] + L-lysyl-[protein] = N(6)-octanoyl-L-lysyl-[protein] + holo-[ACP] + H(+)</text>
        <dbReference type="Rhea" id="RHEA:17665"/>
        <dbReference type="Rhea" id="RHEA-COMP:9636"/>
        <dbReference type="Rhea" id="RHEA-COMP:9685"/>
        <dbReference type="Rhea" id="RHEA-COMP:9752"/>
        <dbReference type="Rhea" id="RHEA-COMP:9928"/>
        <dbReference type="ChEBI" id="CHEBI:15378"/>
        <dbReference type="ChEBI" id="CHEBI:29969"/>
        <dbReference type="ChEBI" id="CHEBI:64479"/>
        <dbReference type="ChEBI" id="CHEBI:78463"/>
        <dbReference type="ChEBI" id="CHEBI:78809"/>
        <dbReference type="EC" id="2.3.1.181"/>
    </reaction>
</comment>
<feature type="active site" description="Acyl-thioester intermediate" evidence="5">
    <location>
        <position position="171"/>
    </location>
</feature>
<comment type="similarity">
    <text evidence="5 6">Belongs to the LipB family.</text>
</comment>
<comment type="caution">
    <text evidence="8">The sequence shown here is derived from an EMBL/GenBank/DDBJ whole genome shotgun (WGS) entry which is preliminary data.</text>
</comment>
<evidence type="ECO:0000256" key="1">
    <source>
        <dbReference type="ARBA" id="ARBA00004821"/>
    </source>
</evidence>
<evidence type="ECO:0000259" key="7">
    <source>
        <dbReference type="PROSITE" id="PS51733"/>
    </source>
</evidence>
<keyword evidence="9" id="KW-1185">Reference proteome</keyword>
<evidence type="ECO:0000313" key="9">
    <source>
        <dbReference type="Proteomes" id="UP001597347"/>
    </source>
</evidence>
<keyword evidence="3 5" id="KW-0012">Acyltransferase</keyword>
<sequence>MIDVVATRLAPDLLDYREGWALQRRTHAAVVGGAPDALILCEHSPVYTAGKRTADDERPVDGTPVVDVDRGGKITWHGPGQLTGYPILRLPDRHEVVAFVRDLEALMIDVAAAFGVVGERVEGRSGVWVRTSEGWDKIGAIGLRVQDGVTMHGFALNCSNDLAPYDRIVACGIRDAGVTTLSALTGRTITPADAAPIVLQHFRDGVLGLAGQQKKVAA</sequence>
<dbReference type="InterPro" id="IPR004143">
    <property type="entry name" value="BPL_LPL_catalytic"/>
</dbReference>
<dbReference type="PANTHER" id="PTHR10993">
    <property type="entry name" value="OCTANOYLTRANSFERASE"/>
    <property type="match status" value="1"/>
</dbReference>
<dbReference type="HAMAP" id="MF_00013">
    <property type="entry name" value="LipB"/>
    <property type="match status" value="1"/>
</dbReference>
<dbReference type="Pfam" id="PF21948">
    <property type="entry name" value="LplA-B_cat"/>
    <property type="match status" value="1"/>
</dbReference>
<proteinExistence type="inferred from homology"/>
<dbReference type="EC" id="2.3.1.181" evidence="5 6"/>
<dbReference type="PANTHER" id="PTHR10993:SF7">
    <property type="entry name" value="LIPOYLTRANSFERASE 2, MITOCHONDRIAL-RELATED"/>
    <property type="match status" value="1"/>
</dbReference>
<comment type="subcellular location">
    <subcellularLocation>
        <location evidence="5">Cytoplasm</location>
    </subcellularLocation>
</comment>
<feature type="binding site" evidence="5">
    <location>
        <begin position="70"/>
        <end position="77"/>
    </location>
    <ligand>
        <name>substrate</name>
    </ligand>
</feature>
<evidence type="ECO:0000256" key="6">
    <source>
        <dbReference type="PIRNR" id="PIRNR016262"/>
    </source>
</evidence>
<accession>A0ABW4LEA1</accession>
<evidence type="ECO:0000256" key="3">
    <source>
        <dbReference type="ARBA" id="ARBA00023315"/>
    </source>
</evidence>
<dbReference type="GO" id="GO:0033819">
    <property type="term" value="F:lipoyl(octanoyl) transferase activity"/>
    <property type="evidence" value="ECO:0007669"/>
    <property type="project" value="UniProtKB-EC"/>
</dbReference>
<feature type="domain" description="BPL/LPL catalytic" evidence="7">
    <location>
        <begin position="32"/>
        <end position="210"/>
    </location>
</feature>
<dbReference type="PROSITE" id="PS01313">
    <property type="entry name" value="LIPB"/>
    <property type="match status" value="1"/>
</dbReference>
<dbReference type="PIRSF" id="PIRSF016262">
    <property type="entry name" value="LPLase"/>
    <property type="match status" value="1"/>
</dbReference>